<feature type="transmembrane region" description="Helical" evidence="8">
    <location>
        <begin position="6"/>
        <end position="26"/>
    </location>
</feature>
<keyword evidence="6 8" id="KW-1133">Transmembrane helix</keyword>
<evidence type="ECO:0000256" key="5">
    <source>
        <dbReference type="ARBA" id="ARBA00022692"/>
    </source>
</evidence>
<proteinExistence type="predicted"/>
<evidence type="ECO:0000256" key="2">
    <source>
        <dbReference type="ARBA" id="ARBA00004167"/>
    </source>
</evidence>
<comment type="subcellular location">
    <subcellularLocation>
        <location evidence="2">Membrane</location>
        <topology evidence="2">Single-pass membrane protein</topology>
    </subcellularLocation>
</comment>
<dbReference type="InterPro" id="IPR013478">
    <property type="entry name" value="MeN_DH_accessory"/>
</dbReference>
<name>A0ABT0ABA1_9SPHN</name>
<sequence>MLLVTTALVLLWMLVIAMAFVILALARQIGVLHERLAPVGALATAQGAQAGEQAPVMPGHLLGGGTIEIGGALPSGSLRLLLFVAPSCPICKKLIPIALDVARDERVDLVFVGDEDPDEQRRMIERHGLAGQTFVNGPEVGMAFAVAKLPHAILLDDAGKVVARGLVNSREHLESLLVSHETGHANVQSYLRASRAPALEAAE</sequence>
<accession>A0ABT0ABA1</accession>
<comment type="caution">
    <text evidence="10">The sequence shown here is derived from an EMBL/GenBank/DDBJ whole genome shotgun (WGS) entry which is preliminary data.</text>
</comment>
<reference evidence="10" key="1">
    <citation type="submission" date="2022-03" db="EMBL/GenBank/DDBJ databases">
        <title>Identification of a novel bacterium isolated from mangrove sediments.</title>
        <authorList>
            <person name="Pan X."/>
        </authorList>
    </citation>
    <scope>NUCLEOTIDE SEQUENCE</scope>
    <source>
        <strain evidence="10">B2637</strain>
    </source>
</reference>
<evidence type="ECO:0000256" key="6">
    <source>
        <dbReference type="ARBA" id="ARBA00022989"/>
    </source>
</evidence>
<feature type="domain" description="Thioredoxin" evidence="9">
    <location>
        <begin position="48"/>
        <end position="182"/>
    </location>
</feature>
<evidence type="ECO:0000256" key="8">
    <source>
        <dbReference type="SAM" id="Phobius"/>
    </source>
</evidence>
<organism evidence="10 11">
    <name type="scientific">Novosphingobium mangrovi</name>
    <name type="common">ex Hu et al. 2023</name>
    <dbReference type="NCBI Taxonomy" id="2930094"/>
    <lineage>
        <taxon>Bacteria</taxon>
        <taxon>Pseudomonadati</taxon>
        <taxon>Pseudomonadota</taxon>
        <taxon>Alphaproteobacteria</taxon>
        <taxon>Sphingomonadales</taxon>
        <taxon>Sphingomonadaceae</taxon>
        <taxon>Novosphingobium</taxon>
    </lineage>
</organism>
<keyword evidence="5 8" id="KW-0812">Transmembrane</keyword>
<dbReference type="NCBIfam" id="TIGR02661">
    <property type="entry name" value="MauD"/>
    <property type="match status" value="1"/>
</dbReference>
<gene>
    <name evidence="10" type="primary">mauD</name>
    <name evidence="10" type="ORF">MTR65_07135</name>
</gene>
<protein>
    <recommendedName>
        <fullName evidence="4">Methylamine utilization protein MauD</fullName>
    </recommendedName>
</protein>
<evidence type="ECO:0000313" key="10">
    <source>
        <dbReference type="EMBL" id="MCJ1960446.1"/>
    </source>
</evidence>
<evidence type="ECO:0000256" key="7">
    <source>
        <dbReference type="ARBA" id="ARBA00023136"/>
    </source>
</evidence>
<dbReference type="PROSITE" id="PS51352">
    <property type="entry name" value="THIOREDOXIN_2"/>
    <property type="match status" value="1"/>
</dbReference>
<evidence type="ECO:0000313" key="11">
    <source>
        <dbReference type="Proteomes" id="UP001162802"/>
    </source>
</evidence>
<dbReference type="RefSeq" id="WP_243798577.1">
    <property type="nucleotide sequence ID" value="NZ_JALHAT010000008.1"/>
</dbReference>
<keyword evidence="11" id="KW-1185">Reference proteome</keyword>
<evidence type="ECO:0000256" key="1">
    <source>
        <dbReference type="ARBA" id="ARBA00003475"/>
    </source>
</evidence>
<dbReference type="EMBL" id="JALHAT010000008">
    <property type="protein sequence ID" value="MCJ1960446.1"/>
    <property type="molecule type" value="Genomic_DNA"/>
</dbReference>
<dbReference type="InterPro" id="IPR036249">
    <property type="entry name" value="Thioredoxin-like_sf"/>
</dbReference>
<dbReference type="Proteomes" id="UP001162802">
    <property type="component" value="Unassembled WGS sequence"/>
</dbReference>
<dbReference type="SUPFAM" id="SSF52833">
    <property type="entry name" value="Thioredoxin-like"/>
    <property type="match status" value="1"/>
</dbReference>
<dbReference type="Gene3D" id="3.40.30.10">
    <property type="entry name" value="Glutaredoxin"/>
    <property type="match status" value="1"/>
</dbReference>
<comment type="function">
    <text evidence="1">May be specifically involved in the processing, transport, and/or maturation of the MADH beta-subunit.</text>
</comment>
<dbReference type="InterPro" id="IPR013766">
    <property type="entry name" value="Thioredoxin_domain"/>
</dbReference>
<keyword evidence="7 8" id="KW-0472">Membrane</keyword>
<evidence type="ECO:0000256" key="4">
    <source>
        <dbReference type="ARBA" id="ARBA00019076"/>
    </source>
</evidence>
<comment type="pathway">
    <text evidence="3">One-carbon metabolism; methylamine degradation.</text>
</comment>
<evidence type="ECO:0000256" key="3">
    <source>
        <dbReference type="ARBA" id="ARBA00004856"/>
    </source>
</evidence>
<evidence type="ECO:0000259" key="9">
    <source>
        <dbReference type="PROSITE" id="PS51352"/>
    </source>
</evidence>